<protein>
    <submittedName>
        <fullName evidence="1">Uncharacterized protein</fullName>
    </submittedName>
</protein>
<evidence type="ECO:0000313" key="1">
    <source>
        <dbReference type="EMBL" id="MBR7831323.1"/>
    </source>
</evidence>
<accession>A0A941EIA5</accession>
<dbReference type="RefSeq" id="WP_212522435.1">
    <property type="nucleotide sequence ID" value="NZ_JAGSOH010000213.1"/>
</dbReference>
<dbReference type="AlphaFoldDB" id="A0A941EIA5"/>
<evidence type="ECO:0000313" key="2">
    <source>
        <dbReference type="Proteomes" id="UP000676325"/>
    </source>
</evidence>
<sequence length="76" mass="8328">CWRVGVVVQWMKSRRSPWIAQIASVQPGSVGRDLRCFNYLGDGSIMLLRLVEVEGIPVLRPVAPKLPDRTGANGPG</sequence>
<organism evidence="1 2">
    <name type="scientific">Actinospica acidithermotolerans</name>
    <dbReference type="NCBI Taxonomy" id="2828514"/>
    <lineage>
        <taxon>Bacteria</taxon>
        <taxon>Bacillati</taxon>
        <taxon>Actinomycetota</taxon>
        <taxon>Actinomycetes</taxon>
        <taxon>Catenulisporales</taxon>
        <taxon>Actinospicaceae</taxon>
        <taxon>Actinospica</taxon>
    </lineage>
</organism>
<proteinExistence type="predicted"/>
<feature type="non-terminal residue" evidence="1">
    <location>
        <position position="1"/>
    </location>
</feature>
<keyword evidence="2" id="KW-1185">Reference proteome</keyword>
<reference evidence="1" key="1">
    <citation type="submission" date="2021-04" db="EMBL/GenBank/DDBJ databases">
        <title>Genome based classification of Actinospica acidithermotolerans sp. nov., an actinobacterium isolated from an Indonesian hot spring.</title>
        <authorList>
            <person name="Kusuma A.B."/>
            <person name="Putra K.E."/>
            <person name="Nafisah S."/>
            <person name="Loh J."/>
            <person name="Nouioui I."/>
            <person name="Goodfellow M."/>
        </authorList>
    </citation>
    <scope>NUCLEOTIDE SEQUENCE</scope>
    <source>
        <strain evidence="1">MGRD01-02</strain>
    </source>
</reference>
<name>A0A941EIA5_9ACTN</name>
<comment type="caution">
    <text evidence="1">The sequence shown here is derived from an EMBL/GenBank/DDBJ whole genome shotgun (WGS) entry which is preliminary data.</text>
</comment>
<gene>
    <name evidence="1" type="ORF">KDK95_33775</name>
</gene>
<dbReference type="Proteomes" id="UP000676325">
    <property type="component" value="Unassembled WGS sequence"/>
</dbReference>
<dbReference type="EMBL" id="JAGSOH010000213">
    <property type="protein sequence ID" value="MBR7831323.1"/>
    <property type="molecule type" value="Genomic_DNA"/>
</dbReference>